<protein>
    <recommendedName>
        <fullName evidence="4">Lipoprotein</fullName>
    </recommendedName>
</protein>
<accession>A0A6B0U042</accession>
<evidence type="ECO:0000256" key="1">
    <source>
        <dbReference type="SAM" id="SignalP"/>
    </source>
</evidence>
<keyword evidence="3" id="KW-1185">Reference proteome</keyword>
<name>A0A6B0U042_9RHOB</name>
<comment type="caution">
    <text evidence="2">The sequence shown here is derived from an EMBL/GenBank/DDBJ whole genome shotgun (WGS) entry which is preliminary data.</text>
</comment>
<keyword evidence="1" id="KW-0732">Signal</keyword>
<reference evidence="2 3" key="1">
    <citation type="submission" date="2019-12" db="EMBL/GenBank/DDBJ databases">
        <title>Strain KN286 was isolated from seawater, which was collected from Caroline Seamount in the tropical western Pacific.</title>
        <authorList>
            <person name="Wang Q."/>
        </authorList>
    </citation>
    <scope>NUCLEOTIDE SEQUENCE [LARGE SCALE GENOMIC DNA]</scope>
    <source>
        <strain evidence="2 3">KN286</strain>
    </source>
</reference>
<dbReference type="Proteomes" id="UP000436016">
    <property type="component" value="Unassembled WGS sequence"/>
</dbReference>
<proteinExistence type="predicted"/>
<evidence type="ECO:0008006" key="4">
    <source>
        <dbReference type="Google" id="ProtNLM"/>
    </source>
</evidence>
<dbReference type="AlphaFoldDB" id="A0A6B0U042"/>
<dbReference type="EMBL" id="WUWG01000001">
    <property type="protein sequence ID" value="MXU64511.1"/>
    <property type="molecule type" value="Genomic_DNA"/>
</dbReference>
<organism evidence="2 3">
    <name type="scientific">Oceanomicrobium pacificus</name>
    <dbReference type="NCBI Taxonomy" id="2692916"/>
    <lineage>
        <taxon>Bacteria</taxon>
        <taxon>Pseudomonadati</taxon>
        <taxon>Pseudomonadota</taxon>
        <taxon>Alphaproteobacteria</taxon>
        <taxon>Rhodobacterales</taxon>
        <taxon>Paracoccaceae</taxon>
        <taxon>Oceanomicrobium</taxon>
    </lineage>
</organism>
<feature type="chain" id="PRO_5025345483" description="Lipoprotein" evidence="1">
    <location>
        <begin position="22"/>
        <end position="98"/>
    </location>
</feature>
<gene>
    <name evidence="2" type="ORF">GSH16_03550</name>
</gene>
<evidence type="ECO:0000313" key="2">
    <source>
        <dbReference type="EMBL" id="MXU64511.1"/>
    </source>
</evidence>
<sequence length="98" mass="10066">MSLALSLGFGALAFWHGAAQAQGGQCGDRTDIVTQLHDRYGEARVGAGLTRGQMLELFASATTGSWTLLVSAPDGRSCLVASGNGWTDTAARPTTPGV</sequence>
<feature type="signal peptide" evidence="1">
    <location>
        <begin position="1"/>
        <end position="21"/>
    </location>
</feature>
<evidence type="ECO:0000313" key="3">
    <source>
        <dbReference type="Proteomes" id="UP000436016"/>
    </source>
</evidence>